<protein>
    <recommendedName>
        <fullName evidence="16">DNA helicase RecQ</fullName>
        <ecNumber evidence="16">5.6.2.4</ecNumber>
    </recommendedName>
</protein>
<comment type="cofactor">
    <cofactor evidence="1">
        <name>Mg(2+)</name>
        <dbReference type="ChEBI" id="CHEBI:18420"/>
    </cofactor>
</comment>
<name>A0A8J6QWN4_9BACT</name>
<dbReference type="AlphaFoldDB" id="A0A8J6QWN4"/>
<evidence type="ECO:0000313" key="20">
    <source>
        <dbReference type="EMBL" id="MBD1400071.1"/>
    </source>
</evidence>
<dbReference type="GO" id="GO:0003677">
    <property type="term" value="F:DNA binding"/>
    <property type="evidence" value="ECO:0007669"/>
    <property type="project" value="UniProtKB-KW"/>
</dbReference>
<evidence type="ECO:0000256" key="5">
    <source>
        <dbReference type="ARBA" id="ARBA00022741"/>
    </source>
</evidence>
<dbReference type="PANTHER" id="PTHR13710:SF105">
    <property type="entry name" value="ATP-DEPENDENT DNA HELICASE Q1"/>
    <property type="match status" value="1"/>
</dbReference>
<evidence type="ECO:0000256" key="14">
    <source>
        <dbReference type="ARBA" id="ARBA00023235"/>
    </source>
</evidence>
<evidence type="ECO:0000256" key="4">
    <source>
        <dbReference type="ARBA" id="ARBA00022723"/>
    </source>
</evidence>
<dbReference type="Pfam" id="PF16124">
    <property type="entry name" value="RecQ_Zn_bind"/>
    <property type="match status" value="1"/>
</dbReference>
<evidence type="ECO:0000313" key="21">
    <source>
        <dbReference type="Proteomes" id="UP000632828"/>
    </source>
</evidence>
<evidence type="ECO:0000256" key="11">
    <source>
        <dbReference type="ARBA" id="ARBA00023125"/>
    </source>
</evidence>
<dbReference type="FunFam" id="3.40.50.300:FF:000296">
    <property type="entry name" value="ATP-dependent DNA helicase RecQ"/>
    <property type="match status" value="1"/>
</dbReference>
<dbReference type="NCBIfam" id="TIGR00614">
    <property type="entry name" value="recQ_fam"/>
    <property type="match status" value="1"/>
</dbReference>
<evidence type="ECO:0000256" key="1">
    <source>
        <dbReference type="ARBA" id="ARBA00001946"/>
    </source>
</evidence>
<reference evidence="20" key="1">
    <citation type="submission" date="2020-09" db="EMBL/GenBank/DDBJ databases">
        <title>Pelobacter alkaliphilus sp. nov., a novel anaerobic arsenate-reducing bacterium from terrestrial mud volcano.</title>
        <authorList>
            <person name="Khomyakova M.A."/>
            <person name="Merkel A.Y."/>
            <person name="Slobodkin A.I."/>
        </authorList>
    </citation>
    <scope>NUCLEOTIDE SEQUENCE</scope>
    <source>
        <strain evidence="20">M08fum</strain>
    </source>
</reference>
<evidence type="ECO:0000256" key="6">
    <source>
        <dbReference type="ARBA" id="ARBA00022763"/>
    </source>
</evidence>
<dbReference type="InterPro" id="IPR032284">
    <property type="entry name" value="RecQ_Zn-bd"/>
</dbReference>
<dbReference type="Gene3D" id="1.10.10.10">
    <property type="entry name" value="Winged helix-like DNA-binding domain superfamily/Winged helix DNA-binding domain"/>
    <property type="match status" value="1"/>
</dbReference>
<gene>
    <name evidence="20" type="primary">recQ</name>
    <name evidence="20" type="ORF">ICT70_05230</name>
</gene>
<dbReference type="SMART" id="SM00487">
    <property type="entry name" value="DEXDc"/>
    <property type="match status" value="1"/>
</dbReference>
<keyword evidence="8 20" id="KW-0347">Helicase</keyword>
<dbReference type="PROSITE" id="PS50967">
    <property type="entry name" value="HRDC"/>
    <property type="match status" value="1"/>
</dbReference>
<dbReference type="SUPFAM" id="SSF52540">
    <property type="entry name" value="P-loop containing nucleoside triphosphate hydrolases"/>
    <property type="match status" value="2"/>
</dbReference>
<dbReference type="GO" id="GO:0005737">
    <property type="term" value="C:cytoplasm"/>
    <property type="evidence" value="ECO:0007669"/>
    <property type="project" value="TreeGrafter"/>
</dbReference>
<evidence type="ECO:0000259" key="18">
    <source>
        <dbReference type="PROSITE" id="PS51192"/>
    </source>
</evidence>
<dbReference type="GO" id="GO:0043590">
    <property type="term" value="C:bacterial nucleoid"/>
    <property type="evidence" value="ECO:0007669"/>
    <property type="project" value="TreeGrafter"/>
</dbReference>
<keyword evidence="9" id="KW-0862">Zinc</keyword>
<keyword evidence="6" id="KW-0227">DNA damage</keyword>
<dbReference type="CDD" id="cd17920">
    <property type="entry name" value="DEXHc_RecQ"/>
    <property type="match status" value="1"/>
</dbReference>
<sequence length="605" mass="68031">MIDSRDDERALALSTLQQVFGYQNFRAQQEDVIVSLIGGRDAFILMPTGGGKSICFQIPALIRSGVTIVVSPLIALMKDQVDNLVALGVRAACYNSSLTAGEGRNVLDQLHQGRLDLLYVAPERLMSDDFLNLLRGLTPALFAIDEAHCISQWGHDFRPEYIRLGQLRSLFPAVPIAALTATAEKQTRADIINCLQLKDPYRVVCGFDRPNIHYSLVDKVKPYQQLCEFLLRYSEQSGIIYCLSRKRVEEVADKLSRDGYQAAAYHAGLAPEVRRSVQEDFLRDDVQIIVATVAFGMGIDKPNVRFVVHYDLPKNIEGYYQETGRAGRDGLPAEALLLFGYADIALLRGFVEKNNDPEKLRTELHKLNAMVAFAEAGICRRRVLLGYFGEVIDADCGNCDNCLNPPEQYDATEYARKALSCVYRVGQNFGMGHVVDVLRGAENQRIKTIKHDRLSTYGIGQDVSRDDWNHLLRQLIQLGYLEQDVARYSILKLTEQARPLLRGEERLKLCKPRTRVQRGKKKEHKIKGQNYDPALFEELRRVRKQIADRDGVPPYVVFGDASLAEMAVALPTSQSELMAINGVGQVKLQRYGNDFIQAINGFLCR</sequence>
<dbReference type="Pfam" id="PF00570">
    <property type="entry name" value="HRDC"/>
    <property type="match status" value="1"/>
</dbReference>
<dbReference type="PROSITE" id="PS51192">
    <property type="entry name" value="HELICASE_ATP_BIND_1"/>
    <property type="match status" value="1"/>
</dbReference>
<accession>A0A8J6QWN4</accession>
<dbReference type="PANTHER" id="PTHR13710">
    <property type="entry name" value="DNA HELICASE RECQ FAMILY MEMBER"/>
    <property type="match status" value="1"/>
</dbReference>
<dbReference type="FunFam" id="3.40.50.300:FF:000156">
    <property type="entry name" value="ATP-dependent DNA helicase recQ"/>
    <property type="match status" value="1"/>
</dbReference>
<dbReference type="GO" id="GO:0043138">
    <property type="term" value="F:3'-5' DNA helicase activity"/>
    <property type="evidence" value="ECO:0007669"/>
    <property type="project" value="UniProtKB-EC"/>
</dbReference>
<dbReference type="Gene3D" id="3.40.50.300">
    <property type="entry name" value="P-loop containing nucleotide triphosphate hydrolases"/>
    <property type="match status" value="2"/>
</dbReference>
<dbReference type="GO" id="GO:0030894">
    <property type="term" value="C:replisome"/>
    <property type="evidence" value="ECO:0007669"/>
    <property type="project" value="TreeGrafter"/>
</dbReference>
<keyword evidence="11" id="KW-0238">DNA-binding</keyword>
<dbReference type="FunFam" id="1.10.10.10:FF:000175">
    <property type="entry name" value="ATP-dependent DNA helicase RecQ"/>
    <property type="match status" value="1"/>
</dbReference>
<dbReference type="InterPro" id="IPR001650">
    <property type="entry name" value="Helicase_C-like"/>
</dbReference>
<dbReference type="InterPro" id="IPR027417">
    <property type="entry name" value="P-loop_NTPase"/>
</dbReference>
<comment type="similarity">
    <text evidence="3">Belongs to the helicase family. RecQ subfamily.</text>
</comment>
<dbReference type="GO" id="GO:0046872">
    <property type="term" value="F:metal ion binding"/>
    <property type="evidence" value="ECO:0007669"/>
    <property type="project" value="UniProtKB-KW"/>
</dbReference>
<dbReference type="EMBL" id="JACWUN010000004">
    <property type="protein sequence ID" value="MBD1400071.1"/>
    <property type="molecule type" value="Genomic_DNA"/>
</dbReference>
<feature type="domain" description="Helicase C-terminal" evidence="19">
    <location>
        <begin position="225"/>
        <end position="375"/>
    </location>
</feature>
<dbReference type="GO" id="GO:0009432">
    <property type="term" value="P:SOS response"/>
    <property type="evidence" value="ECO:0007669"/>
    <property type="project" value="UniProtKB-UniRule"/>
</dbReference>
<evidence type="ECO:0000256" key="16">
    <source>
        <dbReference type="NCBIfam" id="TIGR01389"/>
    </source>
</evidence>
<feature type="domain" description="HRDC" evidence="17">
    <location>
        <begin position="529"/>
        <end position="605"/>
    </location>
</feature>
<evidence type="ECO:0000256" key="13">
    <source>
        <dbReference type="ARBA" id="ARBA00023204"/>
    </source>
</evidence>
<evidence type="ECO:0000256" key="9">
    <source>
        <dbReference type="ARBA" id="ARBA00022833"/>
    </source>
</evidence>
<evidence type="ECO:0000259" key="19">
    <source>
        <dbReference type="PROSITE" id="PS51194"/>
    </source>
</evidence>
<dbReference type="Gene3D" id="1.10.150.80">
    <property type="entry name" value="HRDC domain"/>
    <property type="match status" value="1"/>
</dbReference>
<dbReference type="Pfam" id="PF00270">
    <property type="entry name" value="DEAD"/>
    <property type="match status" value="1"/>
</dbReference>
<dbReference type="GO" id="GO:0005524">
    <property type="term" value="F:ATP binding"/>
    <property type="evidence" value="ECO:0007669"/>
    <property type="project" value="UniProtKB-KW"/>
</dbReference>
<dbReference type="GO" id="GO:0006260">
    <property type="term" value="P:DNA replication"/>
    <property type="evidence" value="ECO:0007669"/>
    <property type="project" value="InterPro"/>
</dbReference>
<dbReference type="InterPro" id="IPR010997">
    <property type="entry name" value="HRDC-like_sf"/>
</dbReference>
<evidence type="ECO:0000256" key="2">
    <source>
        <dbReference type="ARBA" id="ARBA00001947"/>
    </source>
</evidence>
<keyword evidence="13" id="KW-0234">DNA repair</keyword>
<dbReference type="Proteomes" id="UP000632828">
    <property type="component" value="Unassembled WGS sequence"/>
</dbReference>
<keyword evidence="21" id="KW-1185">Reference proteome</keyword>
<dbReference type="GO" id="GO:0006310">
    <property type="term" value="P:DNA recombination"/>
    <property type="evidence" value="ECO:0007669"/>
    <property type="project" value="UniProtKB-UniRule"/>
</dbReference>
<dbReference type="InterPro" id="IPR011545">
    <property type="entry name" value="DEAD/DEAH_box_helicase_dom"/>
</dbReference>
<comment type="catalytic activity">
    <reaction evidence="15">
        <text>Couples ATP hydrolysis with the unwinding of duplex DNA by translocating in the 3'-5' direction.</text>
        <dbReference type="EC" id="5.6.2.4"/>
    </reaction>
</comment>
<feature type="domain" description="Helicase ATP-binding" evidence="18">
    <location>
        <begin position="33"/>
        <end position="201"/>
    </location>
</feature>
<evidence type="ECO:0000256" key="3">
    <source>
        <dbReference type="ARBA" id="ARBA00005446"/>
    </source>
</evidence>
<dbReference type="InterPro" id="IPR018982">
    <property type="entry name" value="RQC_domain"/>
</dbReference>
<dbReference type="FunFam" id="1.10.150.80:FF:000002">
    <property type="entry name" value="ATP-dependent DNA helicase RecQ"/>
    <property type="match status" value="1"/>
</dbReference>
<keyword evidence="7 20" id="KW-0378">Hydrolase</keyword>
<dbReference type="CDD" id="cd18794">
    <property type="entry name" value="SF2_C_RecQ"/>
    <property type="match status" value="1"/>
</dbReference>
<dbReference type="PROSITE" id="PS51194">
    <property type="entry name" value="HELICASE_CTER"/>
    <property type="match status" value="1"/>
</dbReference>
<dbReference type="GO" id="GO:0016787">
    <property type="term" value="F:hydrolase activity"/>
    <property type="evidence" value="ECO:0007669"/>
    <property type="project" value="UniProtKB-KW"/>
</dbReference>
<keyword evidence="5" id="KW-0547">Nucleotide-binding</keyword>
<keyword evidence="10" id="KW-0067">ATP-binding</keyword>
<dbReference type="InterPro" id="IPR044876">
    <property type="entry name" value="HRDC_dom_sf"/>
</dbReference>
<evidence type="ECO:0000256" key="15">
    <source>
        <dbReference type="ARBA" id="ARBA00034617"/>
    </source>
</evidence>
<evidence type="ECO:0000256" key="10">
    <source>
        <dbReference type="ARBA" id="ARBA00022840"/>
    </source>
</evidence>
<dbReference type="SMART" id="SM00956">
    <property type="entry name" value="RQC"/>
    <property type="match status" value="1"/>
</dbReference>
<dbReference type="GO" id="GO:0006281">
    <property type="term" value="P:DNA repair"/>
    <property type="evidence" value="ECO:0007669"/>
    <property type="project" value="UniProtKB-KW"/>
</dbReference>
<comment type="cofactor">
    <cofactor evidence="2">
        <name>Zn(2+)</name>
        <dbReference type="ChEBI" id="CHEBI:29105"/>
    </cofactor>
</comment>
<dbReference type="InterPro" id="IPR014001">
    <property type="entry name" value="Helicase_ATP-bd"/>
</dbReference>
<comment type="caution">
    <text evidence="20">The sequence shown here is derived from an EMBL/GenBank/DDBJ whole genome shotgun (WGS) entry which is preliminary data.</text>
</comment>
<dbReference type="InterPro" id="IPR006293">
    <property type="entry name" value="DNA_helicase_ATP-dep_RecQ_bac"/>
</dbReference>
<dbReference type="EC" id="5.6.2.4" evidence="16"/>
<dbReference type="Pfam" id="PF09382">
    <property type="entry name" value="RQC"/>
    <property type="match status" value="1"/>
</dbReference>
<dbReference type="InterPro" id="IPR004589">
    <property type="entry name" value="DNA_helicase_ATP-dep_RecQ"/>
</dbReference>
<organism evidence="20 21">
    <name type="scientific">Pelovirga terrestris</name>
    <dbReference type="NCBI Taxonomy" id="2771352"/>
    <lineage>
        <taxon>Bacteria</taxon>
        <taxon>Pseudomonadati</taxon>
        <taxon>Thermodesulfobacteriota</taxon>
        <taxon>Desulfuromonadia</taxon>
        <taxon>Geobacterales</taxon>
        <taxon>Geobacteraceae</taxon>
        <taxon>Pelovirga</taxon>
    </lineage>
</organism>
<dbReference type="InterPro" id="IPR002121">
    <property type="entry name" value="HRDC_dom"/>
</dbReference>
<dbReference type="SMART" id="SM00341">
    <property type="entry name" value="HRDC"/>
    <property type="match status" value="1"/>
</dbReference>
<dbReference type="Pfam" id="PF00271">
    <property type="entry name" value="Helicase_C"/>
    <property type="match status" value="1"/>
</dbReference>
<dbReference type="SUPFAM" id="SSF47819">
    <property type="entry name" value="HRDC-like"/>
    <property type="match status" value="1"/>
</dbReference>
<dbReference type="SMART" id="SM00490">
    <property type="entry name" value="HELICc"/>
    <property type="match status" value="1"/>
</dbReference>
<dbReference type="GO" id="GO:0009378">
    <property type="term" value="F:four-way junction helicase activity"/>
    <property type="evidence" value="ECO:0007669"/>
    <property type="project" value="TreeGrafter"/>
</dbReference>
<dbReference type="InterPro" id="IPR036388">
    <property type="entry name" value="WH-like_DNA-bd_sf"/>
</dbReference>
<evidence type="ECO:0000256" key="12">
    <source>
        <dbReference type="ARBA" id="ARBA00023172"/>
    </source>
</evidence>
<dbReference type="NCBIfam" id="TIGR01389">
    <property type="entry name" value="recQ"/>
    <property type="match status" value="1"/>
</dbReference>
<evidence type="ECO:0000256" key="7">
    <source>
        <dbReference type="ARBA" id="ARBA00022801"/>
    </source>
</evidence>
<keyword evidence="4" id="KW-0479">Metal-binding</keyword>
<keyword evidence="12" id="KW-0233">DNA recombination</keyword>
<evidence type="ECO:0000256" key="8">
    <source>
        <dbReference type="ARBA" id="ARBA00022806"/>
    </source>
</evidence>
<dbReference type="RefSeq" id="WP_191154338.1">
    <property type="nucleotide sequence ID" value="NZ_JACWUN010000004.1"/>
</dbReference>
<evidence type="ECO:0000259" key="17">
    <source>
        <dbReference type="PROSITE" id="PS50967"/>
    </source>
</evidence>
<proteinExistence type="inferred from homology"/>
<keyword evidence="14" id="KW-0413">Isomerase</keyword>